<evidence type="ECO:0000256" key="4">
    <source>
        <dbReference type="ARBA" id="ARBA00016902"/>
    </source>
</evidence>
<dbReference type="InterPro" id="IPR027304">
    <property type="entry name" value="Trigger_fact/SurA_dom_sf"/>
</dbReference>
<evidence type="ECO:0000259" key="13">
    <source>
        <dbReference type="Pfam" id="PF05697"/>
    </source>
</evidence>
<organism evidence="15 16">
    <name type="scientific">Pseudodesulfovibrio hydrargyri</name>
    <dbReference type="NCBI Taxonomy" id="2125990"/>
    <lineage>
        <taxon>Bacteria</taxon>
        <taxon>Pseudomonadati</taxon>
        <taxon>Thermodesulfobacteriota</taxon>
        <taxon>Desulfovibrionia</taxon>
        <taxon>Desulfovibrionales</taxon>
        <taxon>Desulfovibrionaceae</taxon>
    </lineage>
</organism>
<feature type="region of interest" description="Disordered" evidence="11">
    <location>
        <begin position="432"/>
        <end position="458"/>
    </location>
</feature>
<evidence type="ECO:0000256" key="8">
    <source>
        <dbReference type="ARBA" id="ARBA00023235"/>
    </source>
</evidence>
<dbReference type="Pfam" id="PF05698">
    <property type="entry name" value="Trigger_C"/>
    <property type="match status" value="1"/>
</dbReference>
<dbReference type="Proteomes" id="UP000181901">
    <property type="component" value="Unassembled WGS sequence"/>
</dbReference>
<dbReference type="PANTHER" id="PTHR30560">
    <property type="entry name" value="TRIGGER FACTOR CHAPERONE AND PEPTIDYL-PROLYL CIS/TRANS ISOMERASE"/>
    <property type="match status" value="1"/>
</dbReference>
<evidence type="ECO:0000256" key="7">
    <source>
        <dbReference type="ARBA" id="ARBA00023186"/>
    </source>
</evidence>
<dbReference type="InterPro" id="IPR036611">
    <property type="entry name" value="Trigger_fac_ribosome-bd_sf"/>
</dbReference>
<keyword evidence="10" id="KW-0131">Cell cycle</keyword>
<feature type="compositionally biased region" description="Basic and acidic residues" evidence="11">
    <location>
        <begin position="439"/>
        <end position="452"/>
    </location>
</feature>
<dbReference type="RefSeq" id="WP_071547185.1">
    <property type="nucleotide sequence ID" value="NZ_LKAQ01000005.1"/>
</dbReference>
<evidence type="ECO:0000259" key="12">
    <source>
        <dbReference type="Pfam" id="PF00254"/>
    </source>
</evidence>
<keyword evidence="8 10" id="KW-0413">Isomerase</keyword>
<dbReference type="OrthoDB" id="9767721at2"/>
<dbReference type="SUPFAM" id="SSF54534">
    <property type="entry name" value="FKBP-like"/>
    <property type="match status" value="1"/>
</dbReference>
<dbReference type="GO" id="GO:0043022">
    <property type="term" value="F:ribosome binding"/>
    <property type="evidence" value="ECO:0007669"/>
    <property type="project" value="TreeGrafter"/>
</dbReference>
<dbReference type="PIRSF" id="PIRSF003095">
    <property type="entry name" value="Trigger_factor"/>
    <property type="match status" value="1"/>
</dbReference>
<feature type="domain" description="PPIase FKBP-type" evidence="12">
    <location>
        <begin position="159"/>
        <end position="239"/>
    </location>
</feature>
<dbReference type="GO" id="GO:0003755">
    <property type="term" value="F:peptidyl-prolyl cis-trans isomerase activity"/>
    <property type="evidence" value="ECO:0007669"/>
    <property type="project" value="UniProtKB-UniRule"/>
</dbReference>
<dbReference type="SUPFAM" id="SSF102735">
    <property type="entry name" value="Trigger factor ribosome-binding domain"/>
    <property type="match status" value="1"/>
</dbReference>
<evidence type="ECO:0000256" key="11">
    <source>
        <dbReference type="SAM" id="MobiDB-lite"/>
    </source>
</evidence>
<dbReference type="InterPro" id="IPR008880">
    <property type="entry name" value="Trigger_fac_C"/>
</dbReference>
<dbReference type="GO" id="GO:0044183">
    <property type="term" value="F:protein folding chaperone"/>
    <property type="evidence" value="ECO:0007669"/>
    <property type="project" value="TreeGrafter"/>
</dbReference>
<name>A0A1J5MQ57_9BACT</name>
<dbReference type="InterPro" id="IPR008881">
    <property type="entry name" value="Trigger_fac_ribosome-bd_bac"/>
</dbReference>
<dbReference type="InterPro" id="IPR037041">
    <property type="entry name" value="Trigger_fac_C_sf"/>
</dbReference>
<evidence type="ECO:0000256" key="1">
    <source>
        <dbReference type="ARBA" id="ARBA00000971"/>
    </source>
</evidence>
<dbReference type="GO" id="GO:0051083">
    <property type="term" value="P:'de novo' cotranslational protein folding"/>
    <property type="evidence" value="ECO:0007669"/>
    <property type="project" value="TreeGrafter"/>
</dbReference>
<protein>
    <recommendedName>
        <fullName evidence="4 10">Trigger factor</fullName>
        <shortName evidence="10">TF</shortName>
        <ecNumber evidence="3 10">5.2.1.8</ecNumber>
    </recommendedName>
    <alternativeName>
        <fullName evidence="9 10">PPIase</fullName>
    </alternativeName>
</protein>
<dbReference type="GO" id="GO:0015031">
    <property type="term" value="P:protein transport"/>
    <property type="evidence" value="ECO:0007669"/>
    <property type="project" value="UniProtKB-UniRule"/>
</dbReference>
<comment type="catalytic activity">
    <reaction evidence="1 10">
        <text>[protein]-peptidylproline (omega=180) = [protein]-peptidylproline (omega=0)</text>
        <dbReference type="Rhea" id="RHEA:16237"/>
        <dbReference type="Rhea" id="RHEA-COMP:10747"/>
        <dbReference type="Rhea" id="RHEA-COMP:10748"/>
        <dbReference type="ChEBI" id="CHEBI:83833"/>
        <dbReference type="ChEBI" id="CHEBI:83834"/>
        <dbReference type="EC" id="5.2.1.8"/>
    </reaction>
</comment>
<dbReference type="SUPFAM" id="SSF109998">
    <property type="entry name" value="Triger factor/SurA peptide-binding domain-like"/>
    <property type="match status" value="1"/>
</dbReference>
<sequence length="500" mass="55317">MEYNVEELSPVTRKITVEVPAEEVNAALSATIALYRMQADVKGFRKGKVPSSIIESKFHKQVYGEATTDLINYQINEIMSGLSMQPMSRIDVDAEELVRDEDFKYAIEFEVAPKLDLPQYKGLKIEEVDVVVSDEEIAEVEGRILENNAEVKVIEDVRPPKDGEVASVSFGAYRDGQIVEGIQAENFDLVLGQNQALPEFEDMIKTLSAGESGETDITFPADFINENLAGQTVTMKAKLHAVKERIKPEMTDAVAQKAGFKDVETMRTGIRESYASQRKQMNKSAAQNELLNNIIGGIEEFPLPPAMVEDRIDRLLKDLEYRLDRQGKGFQSLGKTPEELREGFRPEAEASVKSEIFLLAVAAEEGLEISPEEIEATLSQLAMQSRQPLHELKKYYEDNNLIVPLKDRLLCDKASEMIYDAAEVKLIASPTDGGAAKKAPVEKADSAGKGEAKSGGVQFQDKAEAVEWAVANLGLKESTAKGYSLAKLQERADKFEAEQA</sequence>
<keyword evidence="10" id="KW-0132">Cell division</keyword>
<evidence type="ECO:0000256" key="6">
    <source>
        <dbReference type="ARBA" id="ARBA00023110"/>
    </source>
</evidence>
<keyword evidence="7 10" id="KW-0143">Chaperone</keyword>
<feature type="domain" description="Trigger factor ribosome-binding bacterial" evidence="13">
    <location>
        <begin position="1"/>
        <end position="139"/>
    </location>
</feature>
<dbReference type="AlphaFoldDB" id="A0A1J5MQ57"/>
<dbReference type="Gene3D" id="3.10.50.40">
    <property type="match status" value="1"/>
</dbReference>
<evidence type="ECO:0000256" key="2">
    <source>
        <dbReference type="ARBA" id="ARBA00005464"/>
    </source>
</evidence>
<evidence type="ECO:0000313" key="16">
    <source>
        <dbReference type="Proteomes" id="UP000181901"/>
    </source>
</evidence>
<evidence type="ECO:0000256" key="10">
    <source>
        <dbReference type="HAMAP-Rule" id="MF_00303"/>
    </source>
</evidence>
<dbReference type="Gene3D" id="1.10.3120.10">
    <property type="entry name" value="Trigger factor, C-terminal domain"/>
    <property type="match status" value="1"/>
</dbReference>
<comment type="function">
    <text evidence="10">Involved in protein export. Acts as a chaperone by maintaining the newly synthesized protein in an open conformation. Functions as a peptidyl-prolyl cis-trans isomerase.</text>
</comment>
<dbReference type="HAMAP" id="MF_00303">
    <property type="entry name" value="Trigger_factor_Tig"/>
    <property type="match status" value="1"/>
</dbReference>
<dbReference type="Pfam" id="PF00254">
    <property type="entry name" value="FKBP_C"/>
    <property type="match status" value="1"/>
</dbReference>
<dbReference type="GO" id="GO:0043335">
    <property type="term" value="P:protein unfolding"/>
    <property type="evidence" value="ECO:0007669"/>
    <property type="project" value="TreeGrafter"/>
</dbReference>
<reference evidence="15 16" key="1">
    <citation type="submission" date="2015-09" db="EMBL/GenBank/DDBJ databases">
        <title>Genome of Desulfovibrio dechloracetivorans BerOc1, a mercury methylating strain isolated from highly hydrocarbons and metals contaminated coastal sediments.</title>
        <authorList>
            <person name="Goni Urriza M."/>
            <person name="Gassie C."/>
            <person name="Bouchez O."/>
            <person name="Klopp C."/>
            <person name="Ranchou-Peyruse A."/>
            <person name="Remy G."/>
        </authorList>
    </citation>
    <scope>NUCLEOTIDE SEQUENCE [LARGE SCALE GENOMIC DNA]</scope>
    <source>
        <strain evidence="15 16">BerOc1</strain>
    </source>
</reference>
<dbReference type="InterPro" id="IPR046357">
    <property type="entry name" value="PPIase_dom_sf"/>
</dbReference>
<feature type="domain" description="Trigger factor C-terminal" evidence="14">
    <location>
        <begin position="263"/>
        <end position="418"/>
    </location>
</feature>
<dbReference type="Pfam" id="PF05697">
    <property type="entry name" value="Trigger_N"/>
    <property type="match status" value="1"/>
</dbReference>
<evidence type="ECO:0000313" key="15">
    <source>
        <dbReference type="EMBL" id="OIQ48742.1"/>
    </source>
</evidence>
<dbReference type="EMBL" id="LKAQ01000005">
    <property type="protein sequence ID" value="OIQ48742.1"/>
    <property type="molecule type" value="Genomic_DNA"/>
</dbReference>
<evidence type="ECO:0000256" key="5">
    <source>
        <dbReference type="ARBA" id="ARBA00022490"/>
    </source>
</evidence>
<comment type="subcellular location">
    <subcellularLocation>
        <location evidence="10">Cytoplasm</location>
    </subcellularLocation>
    <text evidence="10">About half TF is bound to the ribosome near the polypeptide exit tunnel while the other half is free in the cytoplasm.</text>
</comment>
<dbReference type="InterPro" id="IPR005215">
    <property type="entry name" value="Trig_fac"/>
</dbReference>
<dbReference type="PANTHER" id="PTHR30560:SF3">
    <property type="entry name" value="TRIGGER FACTOR-LIKE PROTEIN TIG, CHLOROPLASTIC"/>
    <property type="match status" value="1"/>
</dbReference>
<dbReference type="EC" id="5.2.1.8" evidence="3 10"/>
<keyword evidence="16" id="KW-1185">Reference proteome</keyword>
<gene>
    <name evidence="10 15" type="primary">tig</name>
    <name evidence="15" type="ORF">BerOc1_03495</name>
</gene>
<evidence type="ECO:0000256" key="3">
    <source>
        <dbReference type="ARBA" id="ARBA00013194"/>
    </source>
</evidence>
<proteinExistence type="inferred from homology"/>
<evidence type="ECO:0000259" key="14">
    <source>
        <dbReference type="Pfam" id="PF05698"/>
    </source>
</evidence>
<comment type="similarity">
    <text evidence="2 10">Belongs to the FKBP-type PPIase family. Tig subfamily.</text>
</comment>
<comment type="domain">
    <text evidence="10">Consists of 3 domains; the N-terminus binds the ribosome, the middle domain has PPIase activity, while the C-terminus has intrinsic chaperone activity on its own.</text>
</comment>
<evidence type="ECO:0000256" key="9">
    <source>
        <dbReference type="ARBA" id="ARBA00029986"/>
    </source>
</evidence>
<keyword evidence="5 10" id="KW-0963">Cytoplasm</keyword>
<comment type="caution">
    <text evidence="15">The sequence shown here is derived from an EMBL/GenBank/DDBJ whole genome shotgun (WGS) entry which is preliminary data.</text>
</comment>
<dbReference type="GO" id="GO:0005737">
    <property type="term" value="C:cytoplasm"/>
    <property type="evidence" value="ECO:0007669"/>
    <property type="project" value="UniProtKB-SubCell"/>
</dbReference>
<dbReference type="GO" id="GO:0051301">
    <property type="term" value="P:cell division"/>
    <property type="evidence" value="ECO:0007669"/>
    <property type="project" value="UniProtKB-KW"/>
</dbReference>
<dbReference type="NCBIfam" id="TIGR00115">
    <property type="entry name" value="tig"/>
    <property type="match status" value="1"/>
</dbReference>
<dbReference type="Gene3D" id="3.30.70.1050">
    <property type="entry name" value="Trigger factor ribosome-binding domain"/>
    <property type="match status" value="1"/>
</dbReference>
<keyword evidence="6 10" id="KW-0697">Rotamase</keyword>
<accession>A0A1J5MQ57</accession>
<dbReference type="InterPro" id="IPR001179">
    <property type="entry name" value="PPIase_FKBP_dom"/>
</dbReference>